<dbReference type="Pfam" id="PF07331">
    <property type="entry name" value="TctB"/>
    <property type="match status" value="1"/>
</dbReference>
<keyword evidence="1" id="KW-1133">Transmembrane helix</keyword>
<evidence type="ECO:0000256" key="1">
    <source>
        <dbReference type="SAM" id="Phobius"/>
    </source>
</evidence>
<organism evidence="3">
    <name type="scientific">bioreactor metagenome</name>
    <dbReference type="NCBI Taxonomy" id="1076179"/>
    <lineage>
        <taxon>unclassified sequences</taxon>
        <taxon>metagenomes</taxon>
        <taxon>ecological metagenomes</taxon>
    </lineage>
</organism>
<protein>
    <recommendedName>
        <fullName evidence="2">DUF1468 domain-containing protein</fullName>
    </recommendedName>
</protein>
<feature type="transmembrane region" description="Helical" evidence="1">
    <location>
        <begin position="101"/>
        <end position="118"/>
    </location>
</feature>
<evidence type="ECO:0000259" key="2">
    <source>
        <dbReference type="Pfam" id="PF07331"/>
    </source>
</evidence>
<feature type="transmembrane region" description="Helical" evidence="1">
    <location>
        <begin position="125"/>
        <end position="147"/>
    </location>
</feature>
<feature type="transmembrane region" description="Helical" evidence="1">
    <location>
        <begin position="78"/>
        <end position="95"/>
    </location>
</feature>
<feature type="transmembrane region" description="Helical" evidence="1">
    <location>
        <begin position="38"/>
        <end position="57"/>
    </location>
</feature>
<dbReference type="EMBL" id="VSSQ01000038">
    <property type="protein sequence ID" value="MPL67701.1"/>
    <property type="molecule type" value="Genomic_DNA"/>
</dbReference>
<feature type="transmembrane region" description="Helical" evidence="1">
    <location>
        <begin position="5"/>
        <end position="26"/>
    </location>
</feature>
<dbReference type="InterPro" id="IPR009936">
    <property type="entry name" value="DUF1468"/>
</dbReference>
<sequence>MTMNLITGIIAVAIGGIYLVTAMLLPEMRMGDRLGPKLFPTLVGILAILSGLVLVIQERKPERRSKKADFGFVTHRQVWIKILLTTVVGIAYGLVMDSLGFLIPTTLFMLFISTLINRGRLVQNLVLAVAFSMITYGVFAVALKLSLPRGFIEQMLPF</sequence>
<dbReference type="AlphaFoldDB" id="A0A644TPY6"/>
<evidence type="ECO:0000313" key="3">
    <source>
        <dbReference type="EMBL" id="MPL67701.1"/>
    </source>
</evidence>
<keyword evidence="1" id="KW-0472">Membrane</keyword>
<comment type="caution">
    <text evidence="3">The sequence shown here is derived from an EMBL/GenBank/DDBJ whole genome shotgun (WGS) entry which is preliminary data.</text>
</comment>
<accession>A0A644TPY6</accession>
<gene>
    <name evidence="3" type="ORF">SDC9_13399</name>
</gene>
<proteinExistence type="predicted"/>
<feature type="domain" description="DUF1468" evidence="2">
    <location>
        <begin position="6"/>
        <end position="148"/>
    </location>
</feature>
<keyword evidence="1" id="KW-0812">Transmembrane</keyword>
<name>A0A644TPY6_9ZZZZ</name>
<reference evidence="3" key="1">
    <citation type="submission" date="2019-08" db="EMBL/GenBank/DDBJ databases">
        <authorList>
            <person name="Kucharzyk K."/>
            <person name="Murdoch R.W."/>
            <person name="Higgins S."/>
            <person name="Loffler F."/>
        </authorList>
    </citation>
    <scope>NUCLEOTIDE SEQUENCE</scope>
</reference>